<feature type="domain" description="Abortive phage infection protein C-terminal" evidence="1">
    <location>
        <begin position="30"/>
        <end position="353"/>
    </location>
</feature>
<organism evidence="2 3">
    <name type="scientific">Stutzerimonas stutzeri (strain A1501)</name>
    <name type="common">Pseudomonas stutzeri</name>
    <dbReference type="NCBI Taxonomy" id="379731"/>
    <lineage>
        <taxon>Bacteria</taxon>
        <taxon>Pseudomonadati</taxon>
        <taxon>Pseudomonadota</taxon>
        <taxon>Gammaproteobacteria</taxon>
        <taxon>Pseudomonadales</taxon>
        <taxon>Pseudomonadaceae</taxon>
        <taxon>Stutzerimonas</taxon>
    </lineage>
</organism>
<sequence length="474" mass="52786">MSGSPTILEDLAGDCSVLAKVFAAFGNRLLEQNVRTYLQAKTGVNKGILRTIAEEPGMFFAYNNGVTATASSVQTRRLPSGALAISHIKDFQVVNGGQTTASLLYARDGLGRNLDHVYVQVKLSVVEEDRLADVVPRISEYANTQNKVSLADLASNSPVQIRIERFSKEVSVPQKAGELHSSKWFYERARGQYKNLFSYKTPSERKKLELMYPKTRLVTKTDLAKYELSFDGRPQHVSEGAQKCFNRYTTSVLAKLGDGSSLSETWFRRAMAKALLFIDLDEAVQNSSWYQADRGYKAQIVTYTIAACADGFRAKAQQLDLDRIWREQSVPSALLGWMLEQARLVADILRSPPDNVRNISEFAKRDFCWEQYVRGKVGVPSETAAQFGVSIEEYCDEARQGSREGAMNLEVDFDVALFGLVPRANDIITQAQKNGIASPKNISALTKIASGRLNLSKGEKTALKYLLERLEIEC</sequence>
<dbReference type="KEGG" id="psa:PST_0671"/>
<proteinExistence type="predicted"/>
<keyword evidence="3" id="KW-1185">Reference proteome</keyword>
<dbReference type="InterPro" id="IPR018891">
    <property type="entry name" value="AIPR_C"/>
</dbReference>
<reference evidence="2 3" key="1">
    <citation type="journal article" date="2008" name="Proc. Natl. Acad. Sci. U.S.A.">
        <title>Nitrogen fixation island and rhizosphere competence traits in the genome of root-associated Pseudomonas stutzeri A1501.</title>
        <authorList>
            <person name="Yan Y."/>
            <person name="Yang J."/>
            <person name="Dou Y."/>
            <person name="Chen M."/>
            <person name="Ping S."/>
            <person name="Peng J."/>
            <person name="Lu W."/>
            <person name="Zhang W."/>
            <person name="Yao Z."/>
            <person name="Li H."/>
            <person name="Liu W."/>
            <person name="He S."/>
            <person name="Geng L."/>
            <person name="Zhang X."/>
            <person name="Yang F."/>
            <person name="Yu H."/>
            <person name="Zhan Y."/>
            <person name="Li D."/>
            <person name="Lin Z."/>
            <person name="Wang Y."/>
            <person name="Elmerich C."/>
            <person name="Lin M."/>
            <person name="Jin Q."/>
        </authorList>
    </citation>
    <scope>NUCLEOTIDE SEQUENCE [LARGE SCALE GENOMIC DNA]</scope>
    <source>
        <strain evidence="2 3">A1501</strain>
    </source>
</reference>
<dbReference type="Proteomes" id="UP000000233">
    <property type="component" value="Chromosome"/>
</dbReference>
<gene>
    <name evidence="2" type="ordered locus">PST_0671</name>
</gene>
<dbReference type="AlphaFoldDB" id="A4VHC6"/>
<evidence type="ECO:0000313" key="3">
    <source>
        <dbReference type="Proteomes" id="UP000000233"/>
    </source>
</evidence>
<name>A4VHC6_STUS1</name>
<dbReference type="HOGENOM" id="CLU_576006_0_0_6"/>
<evidence type="ECO:0000259" key="1">
    <source>
        <dbReference type="Pfam" id="PF10592"/>
    </source>
</evidence>
<dbReference type="eggNOG" id="ENOG502Z7VT">
    <property type="taxonomic scope" value="Bacteria"/>
</dbReference>
<dbReference type="EMBL" id="CP000304">
    <property type="protein sequence ID" value="ABP78377.1"/>
    <property type="molecule type" value="Genomic_DNA"/>
</dbReference>
<dbReference type="Pfam" id="PF10592">
    <property type="entry name" value="AIPR"/>
    <property type="match status" value="1"/>
</dbReference>
<accession>A4VHC6</accession>
<protein>
    <recommendedName>
        <fullName evidence="1">Abortive phage infection protein C-terminal domain-containing protein</fullName>
    </recommendedName>
</protein>
<evidence type="ECO:0000313" key="2">
    <source>
        <dbReference type="EMBL" id="ABP78377.1"/>
    </source>
</evidence>